<dbReference type="RefSeq" id="WP_126126602.1">
    <property type="nucleotide sequence ID" value="NZ_CP034464.1"/>
</dbReference>
<dbReference type="Proteomes" id="UP000275663">
    <property type="component" value="Chromosome"/>
</dbReference>
<name>A0A3Q9BP01_9BURK</name>
<dbReference type="AlphaFoldDB" id="A0A3Q9BP01"/>
<protein>
    <submittedName>
        <fullName evidence="1">Uncharacterized protein</fullName>
    </submittedName>
</protein>
<dbReference type="OrthoDB" id="8912080at2"/>
<evidence type="ECO:0000313" key="1">
    <source>
        <dbReference type="EMBL" id="AZP11207.1"/>
    </source>
</evidence>
<evidence type="ECO:0000313" key="2">
    <source>
        <dbReference type="Proteomes" id="UP000275663"/>
    </source>
</evidence>
<keyword evidence="2" id="KW-1185">Reference proteome</keyword>
<dbReference type="EMBL" id="CP034464">
    <property type="protein sequence ID" value="AZP11207.1"/>
    <property type="molecule type" value="Genomic_DNA"/>
</dbReference>
<dbReference type="KEGG" id="upv:EJN92_03820"/>
<accession>A0A3Q9BP01</accession>
<sequence>MCAKRSSQKSGNAIATMQTMRPIRDLLLQLPHLTVTAEFEIDYLAANPALLLQIANNGDVAMRTVNLGISAIGILLANSAPEIETREISGDATEAIGWLIGELGELAAVIHCIAAACRRSIVDYVPSTVDYFPNAKP</sequence>
<proteinExistence type="predicted"/>
<gene>
    <name evidence="1" type="ORF">EJN92_03820</name>
</gene>
<reference evidence="1 2" key="1">
    <citation type="journal article" date="2011" name="Int. J. Syst. Evol. Microbiol.">
        <title>Description of Undibacterium oligocarboniphilum sp. nov., isolated from purified water, and Undibacterium pigrum strain CCUG 49012 as the type strain of Undibacterium parvum sp. nov., and emended descriptions of the genus Undibacterium and the species Undibacterium pigrum.</title>
        <authorList>
            <person name="Eder W."/>
            <person name="Wanner G."/>
            <person name="Ludwig W."/>
            <person name="Busse H.J."/>
            <person name="Ziemke-Kageler F."/>
            <person name="Lang E."/>
        </authorList>
    </citation>
    <scope>NUCLEOTIDE SEQUENCE [LARGE SCALE GENOMIC DNA]</scope>
    <source>
        <strain evidence="1 2">DSM 23061</strain>
    </source>
</reference>
<organism evidence="1 2">
    <name type="scientific">Undibacterium parvum</name>
    <dbReference type="NCBI Taxonomy" id="401471"/>
    <lineage>
        <taxon>Bacteria</taxon>
        <taxon>Pseudomonadati</taxon>
        <taxon>Pseudomonadota</taxon>
        <taxon>Betaproteobacteria</taxon>
        <taxon>Burkholderiales</taxon>
        <taxon>Oxalobacteraceae</taxon>
        <taxon>Undibacterium</taxon>
    </lineage>
</organism>